<name>A0A2N9YC77_9GAMM</name>
<accession>A0A2N9YC77</accession>
<dbReference type="InterPro" id="IPR025737">
    <property type="entry name" value="FApF"/>
</dbReference>
<dbReference type="KEGG" id="blep:AL038_01275"/>
<protein>
    <submittedName>
        <fullName evidence="2">Transporter</fullName>
    </submittedName>
</protein>
<feature type="chain" id="PRO_5014699241" evidence="1">
    <location>
        <begin position="24"/>
        <end position="293"/>
    </location>
</feature>
<evidence type="ECO:0000313" key="2">
    <source>
        <dbReference type="EMBL" id="AUI68078.1"/>
    </source>
</evidence>
<keyword evidence="3" id="KW-1185">Reference proteome</keyword>
<dbReference type="Proteomes" id="UP000234271">
    <property type="component" value="Chromosome"/>
</dbReference>
<dbReference type="AlphaFoldDB" id="A0A2N9YC77"/>
<reference evidence="3" key="1">
    <citation type="submission" date="2016-12" db="EMBL/GenBank/DDBJ databases">
        <title>Complete Genome Sequence of Beggiatoa leptomitiformis D-401.</title>
        <authorList>
            <person name="Fomenkov A."/>
            <person name="Vincze T."/>
            <person name="Grabovich M."/>
            <person name="Anton B.P."/>
            <person name="Dubinina G."/>
            <person name="Orlova M."/>
            <person name="Belousova E."/>
            <person name="Roberts R.J."/>
        </authorList>
    </citation>
    <scope>NUCLEOTIDE SEQUENCE [LARGE SCALE GENOMIC DNA]</scope>
    <source>
        <strain evidence="3">D-401</strain>
    </source>
</reference>
<gene>
    <name evidence="2" type="ORF">BLE401_04750</name>
</gene>
<sequence length="293" mass="32096">MNNRHRIAVLLYALLLHVPTVFAEHYVNGVEGLKAASVPPAGFYYRLYNVFYNADSLMDGSSNELPVDFDVSVYAMANRFIWITEQKILGADYGMNVILPLINTDISIGALGVDDSDFALGDVLLEPIILSWHESAFDAVTAAGVYIPSGNYDVNQPASASKGYWTGLLTAGVTYYADPEKTWSASILSRYEFHGKQDDTNITAGDDFHFEWGVGKTIEGWDVGLVGYNQWQVTEDSGEGASTTKDRIGAIGAEVGTFIPSLKTAISFRALQEYQAKDRSEGSLITLTLTKIF</sequence>
<organism evidence="2 3">
    <name type="scientific">Beggiatoa leptomitoformis</name>
    <dbReference type="NCBI Taxonomy" id="288004"/>
    <lineage>
        <taxon>Bacteria</taxon>
        <taxon>Pseudomonadati</taxon>
        <taxon>Pseudomonadota</taxon>
        <taxon>Gammaproteobacteria</taxon>
        <taxon>Thiotrichales</taxon>
        <taxon>Thiotrichaceae</taxon>
        <taxon>Beggiatoa</taxon>
    </lineage>
</organism>
<proteinExistence type="predicted"/>
<dbReference type="EMBL" id="CP018889">
    <property type="protein sequence ID" value="AUI68078.1"/>
    <property type="molecule type" value="Genomic_DNA"/>
</dbReference>
<dbReference type="STRING" id="288004.AL038_01275"/>
<keyword evidence="1" id="KW-0732">Signal</keyword>
<evidence type="ECO:0000313" key="3">
    <source>
        <dbReference type="Proteomes" id="UP000234271"/>
    </source>
</evidence>
<feature type="signal peptide" evidence="1">
    <location>
        <begin position="1"/>
        <end position="23"/>
    </location>
</feature>
<dbReference type="RefSeq" id="WP_062147855.1">
    <property type="nucleotide sequence ID" value="NZ_CP012373.2"/>
</dbReference>
<dbReference type="OrthoDB" id="8639774at2"/>
<evidence type="ECO:0000256" key="1">
    <source>
        <dbReference type="SAM" id="SignalP"/>
    </source>
</evidence>
<dbReference type="Pfam" id="PF13557">
    <property type="entry name" value="Phenol_MetA_deg"/>
    <property type="match status" value="1"/>
</dbReference>